<organism evidence="1">
    <name type="scientific">uncultured marine thaumarchaeote KM3_72_D04</name>
    <dbReference type="NCBI Taxonomy" id="1456262"/>
    <lineage>
        <taxon>Archaea</taxon>
        <taxon>Nitrososphaerota</taxon>
        <taxon>environmental samples</taxon>
    </lineage>
</organism>
<accession>A0A075HL91</accession>
<name>A0A075HL91_9ARCH</name>
<protein>
    <submittedName>
        <fullName evidence="1">Uncharacterized protein</fullName>
    </submittedName>
</protein>
<evidence type="ECO:0000313" key="1">
    <source>
        <dbReference type="EMBL" id="AIF16035.1"/>
    </source>
</evidence>
<dbReference type="EMBL" id="KF901044">
    <property type="protein sequence ID" value="AIF16035.1"/>
    <property type="molecule type" value="Genomic_DNA"/>
</dbReference>
<reference evidence="1" key="1">
    <citation type="journal article" date="2014" name="Genome Biol. Evol.">
        <title>Pangenome evidence for extensive interdomain horizontal transfer affecting lineage core and shell genes in uncultured planktonic thaumarchaeota and euryarchaeota.</title>
        <authorList>
            <person name="Deschamps P."/>
            <person name="Zivanovic Y."/>
            <person name="Moreira D."/>
            <person name="Rodriguez-Valera F."/>
            <person name="Lopez-Garcia P."/>
        </authorList>
    </citation>
    <scope>NUCLEOTIDE SEQUENCE</scope>
</reference>
<dbReference type="AlphaFoldDB" id="A0A075HL91"/>
<proteinExistence type="predicted"/>
<sequence length="187" mass="21677">MTNDESKHIILSPPLALRNMPISELRKEAYKILKNVNAKGGCLIAHPFRAYKQTMLDGKIKSVWYPSIHFHVVGFGWLDHIAENYRRSGWIVKNKGTRESNYGTIRYILSHAGTKKGYHTLTWFGDLSYSKLIMPKYENELNLCPYCSEKLVHVLPCNDLLDEPPPQMMECLVNAKEWFIPEYPIFC</sequence>